<dbReference type="GO" id="GO:0016787">
    <property type="term" value="F:hydrolase activity"/>
    <property type="evidence" value="ECO:0007669"/>
    <property type="project" value="UniProtKB-KW"/>
</dbReference>
<evidence type="ECO:0000313" key="3">
    <source>
        <dbReference type="Proteomes" id="UP000316665"/>
    </source>
</evidence>
<name>A0A4Y6RA10_9BURK</name>
<keyword evidence="2" id="KW-0378">Hydrolase</keyword>
<accession>A0A4Y6RA10</accession>
<dbReference type="RefSeq" id="WP_141169178.1">
    <property type="nucleotide sequence ID" value="NZ_CP041185.1"/>
</dbReference>
<dbReference type="AlphaFoldDB" id="A0A4Y6RA10"/>
<dbReference type="Proteomes" id="UP000316665">
    <property type="component" value="Chromosome"/>
</dbReference>
<dbReference type="SUPFAM" id="SSF53474">
    <property type="entry name" value="alpha/beta-Hydrolases"/>
    <property type="match status" value="1"/>
</dbReference>
<reference evidence="2 3" key="1">
    <citation type="submission" date="2019-06" db="EMBL/GenBank/DDBJ databases">
        <title>Complete genome sequence of Janthinobacterium sp. SNU WT3 isolated from diseased rainbow trout.</title>
        <authorList>
            <person name="Oh W.T."/>
            <person name="Park S.C."/>
        </authorList>
    </citation>
    <scope>NUCLEOTIDE SEQUENCE [LARGE SCALE GENOMIC DNA]</scope>
    <source>
        <strain evidence="2 3">SNU WT3</strain>
    </source>
</reference>
<keyword evidence="3" id="KW-1185">Reference proteome</keyword>
<proteinExistence type="predicted"/>
<feature type="domain" description="AB hydrolase-1" evidence="1">
    <location>
        <begin position="65"/>
        <end position="275"/>
    </location>
</feature>
<dbReference type="InterPro" id="IPR029058">
    <property type="entry name" value="AB_hydrolase_fold"/>
</dbReference>
<dbReference type="KEGG" id="jas:FJQ89_04240"/>
<gene>
    <name evidence="2" type="ORF">FJQ89_04240</name>
</gene>
<dbReference type="InterPro" id="IPR000073">
    <property type="entry name" value="AB_hydrolase_1"/>
</dbReference>
<dbReference type="Gene3D" id="3.40.50.1820">
    <property type="entry name" value="alpha/beta hydrolase"/>
    <property type="match status" value="1"/>
</dbReference>
<dbReference type="InterPro" id="IPR017531">
    <property type="entry name" value="Hydrolase-1_PEP"/>
</dbReference>
<dbReference type="EMBL" id="CP041185">
    <property type="protein sequence ID" value="QDG69709.1"/>
    <property type="molecule type" value="Genomic_DNA"/>
</dbReference>
<dbReference type="Pfam" id="PF12697">
    <property type="entry name" value="Abhydrolase_6"/>
    <property type="match status" value="1"/>
</dbReference>
<evidence type="ECO:0000259" key="1">
    <source>
        <dbReference type="Pfam" id="PF12697"/>
    </source>
</evidence>
<dbReference type="OrthoDB" id="5379975at2"/>
<sequence>MKRDSSQQHLAGHGVRELPLRFRSAAEDAEAQARMVGILSLPAAPGPRGILIVTGGPQYRVGSHRQFVLLARALAAQGWPVLRFDLRGMGDSEGSARDYRAAGPDIAGALAQFFDAVPTLREVVLWGLCDGATAAACHAPRDARVYALILLNPWVRSSAGLARATLRHYYLPRLLQGAFWRKLASGGVRTGASLASLRQAAAATLAQTQEAQEDDAPAPALLRALTQFQGKVLLILSGDDLGAREWQALLHGDGAWRAVAARAQWTQAQVDGANHTFASAAWRGEVEQLCARWLQSW</sequence>
<organism evidence="2 3">
    <name type="scientific">Janthinobacterium tructae</name>
    <dbReference type="NCBI Taxonomy" id="2590869"/>
    <lineage>
        <taxon>Bacteria</taxon>
        <taxon>Pseudomonadati</taxon>
        <taxon>Pseudomonadota</taxon>
        <taxon>Betaproteobacteria</taxon>
        <taxon>Burkholderiales</taxon>
        <taxon>Oxalobacteraceae</taxon>
        <taxon>Janthinobacterium</taxon>
    </lineage>
</organism>
<evidence type="ECO:0000313" key="2">
    <source>
        <dbReference type="EMBL" id="QDG69709.1"/>
    </source>
</evidence>
<protein>
    <submittedName>
        <fullName evidence="2">Hydrolase 1, exosortase A system-associated</fullName>
    </submittedName>
</protein>
<dbReference type="NCBIfam" id="TIGR03100">
    <property type="entry name" value="hydr1_PEP"/>
    <property type="match status" value="1"/>
</dbReference>